<protein>
    <submittedName>
        <fullName evidence="1">Uncharacterized protein</fullName>
    </submittedName>
</protein>
<keyword evidence="2" id="KW-1185">Reference proteome</keyword>
<evidence type="ECO:0000313" key="1">
    <source>
        <dbReference type="EMBL" id="KIH96711.1"/>
    </source>
</evidence>
<reference evidence="2" key="1">
    <citation type="journal article" date="2015" name="Chem. Biol.">
        <title>Structure, bioactivity, and resistance mechanism of streptomonomicin, an unusual lasso Peptide from an understudied halophilic actinomycete.</title>
        <authorList>
            <person name="Metelev M."/>
            <person name="Tietz J.I."/>
            <person name="Melby J.O."/>
            <person name="Blair P.M."/>
            <person name="Zhu L."/>
            <person name="Livnat I."/>
            <person name="Severinov K."/>
            <person name="Mitchell D.A."/>
        </authorList>
    </citation>
    <scope>NUCLEOTIDE SEQUENCE [LARGE SCALE GENOMIC DNA]</scope>
    <source>
        <strain evidence="2">YIM 90003</strain>
    </source>
</reference>
<organism evidence="1 2">
    <name type="scientific">Streptomonospora alba</name>
    <dbReference type="NCBI Taxonomy" id="183763"/>
    <lineage>
        <taxon>Bacteria</taxon>
        <taxon>Bacillati</taxon>
        <taxon>Actinomycetota</taxon>
        <taxon>Actinomycetes</taxon>
        <taxon>Streptosporangiales</taxon>
        <taxon>Nocardiopsidaceae</taxon>
        <taxon>Streptomonospora</taxon>
    </lineage>
</organism>
<dbReference type="Proteomes" id="UP000031675">
    <property type="component" value="Unassembled WGS sequence"/>
</dbReference>
<comment type="caution">
    <text evidence="1">The sequence shown here is derived from an EMBL/GenBank/DDBJ whole genome shotgun (WGS) entry which is preliminary data.</text>
</comment>
<dbReference type="AlphaFoldDB" id="A0A0C2J5Q3"/>
<sequence length="94" mass="10690">MGAAERTLVGKLAAWARIHPADGCRYGSAWQLVLEEGRWWRPAPFPRELGRRRGRRAQDCYRQAARLAGTVEGFADPGIGAVMGVEEDYYRIWR</sequence>
<name>A0A0C2J5Q3_9ACTN</name>
<proteinExistence type="predicted"/>
<gene>
    <name evidence="1" type="ORF">LP52_23345</name>
</gene>
<dbReference type="EMBL" id="JROO01000051">
    <property type="protein sequence ID" value="KIH96711.1"/>
    <property type="molecule type" value="Genomic_DNA"/>
</dbReference>
<evidence type="ECO:0000313" key="2">
    <source>
        <dbReference type="Proteomes" id="UP000031675"/>
    </source>
</evidence>
<accession>A0A0C2J5Q3</accession>